<dbReference type="AlphaFoldDB" id="A0A0R2S929"/>
<comment type="caution">
    <text evidence="5">The sequence shown here is derived from an EMBL/GenBank/DDBJ whole genome shotgun (WGS) entry which is preliminary data.</text>
</comment>
<comment type="similarity">
    <text evidence="1">Belongs to the type III secretion exporter family.</text>
</comment>
<dbReference type="GO" id="GO:0009306">
    <property type="term" value="P:protein secretion"/>
    <property type="evidence" value="ECO:0007669"/>
    <property type="project" value="InterPro"/>
</dbReference>
<accession>A0A0R2S929</accession>
<keyword evidence="3" id="KW-0813">Transport</keyword>
<evidence type="ECO:0000256" key="4">
    <source>
        <dbReference type="ARBA" id="ARBA00025078"/>
    </source>
</evidence>
<keyword evidence="3" id="KW-1006">Bacterial flagellum protein export</keyword>
<evidence type="ECO:0000256" key="1">
    <source>
        <dbReference type="ARBA" id="ARBA00010690"/>
    </source>
</evidence>
<name>A0A0R2S929_9GAMM</name>
<dbReference type="InterPro" id="IPR029025">
    <property type="entry name" value="T3SS_substrate_exporter_C"/>
</dbReference>
<evidence type="ECO:0000256" key="2">
    <source>
        <dbReference type="ARBA" id="ARBA00021622"/>
    </source>
</evidence>
<sequence length="89" mass="10230">MKDLNQDKSVALEYGNHKVPRVIAKAQGDYSSIMRETARELNIPILRDSNLAALLEDVELDGEIPEELFEMVAIILSWAYWLRDKKPDE</sequence>
<evidence type="ECO:0000256" key="3">
    <source>
        <dbReference type="ARBA" id="ARBA00023225"/>
    </source>
</evidence>
<dbReference type="GO" id="GO:0005886">
    <property type="term" value="C:plasma membrane"/>
    <property type="evidence" value="ECO:0007669"/>
    <property type="project" value="TreeGrafter"/>
</dbReference>
<organism evidence="5 6">
    <name type="scientific">OM182 bacterium BACL3 MAG-120507-bin80</name>
    <dbReference type="NCBI Taxonomy" id="1655577"/>
    <lineage>
        <taxon>Bacteria</taxon>
        <taxon>Pseudomonadati</taxon>
        <taxon>Pseudomonadota</taxon>
        <taxon>Gammaproteobacteria</taxon>
        <taxon>OMG group</taxon>
        <taxon>OM182 clade</taxon>
    </lineage>
</organism>
<protein>
    <recommendedName>
        <fullName evidence="2">Flagellar biosynthetic protein FlhB</fullName>
    </recommendedName>
</protein>
<reference evidence="5 6" key="1">
    <citation type="submission" date="2015-10" db="EMBL/GenBank/DDBJ databases">
        <title>Metagenome-Assembled Genomes uncover a global brackish microbiome.</title>
        <authorList>
            <person name="Hugerth L.W."/>
            <person name="Larsson J."/>
            <person name="Alneberg J."/>
            <person name="Lindh M.V."/>
            <person name="Legrand C."/>
            <person name="Pinhassi J."/>
            <person name="Andersson A.F."/>
        </authorList>
    </citation>
    <scope>NUCLEOTIDE SEQUENCE [LARGE SCALE GENOMIC DNA]</scope>
    <source>
        <strain evidence="5">BACL4 MAG-120507-bin80</strain>
    </source>
</reference>
<keyword evidence="3" id="KW-0653">Protein transport</keyword>
<evidence type="ECO:0000313" key="6">
    <source>
        <dbReference type="Proteomes" id="UP000051934"/>
    </source>
</evidence>
<evidence type="ECO:0000313" key="5">
    <source>
        <dbReference type="EMBL" id="KRO71417.1"/>
    </source>
</evidence>
<dbReference type="Gene3D" id="3.40.1690.10">
    <property type="entry name" value="secretion proteins EscU"/>
    <property type="match status" value="1"/>
</dbReference>
<dbReference type="PANTHER" id="PTHR30531">
    <property type="entry name" value="FLAGELLAR BIOSYNTHETIC PROTEIN FLHB"/>
    <property type="match status" value="1"/>
</dbReference>
<comment type="function">
    <text evidence="4">Required for formation of the rod structure in the basal body of the flagellar apparatus. Together with FliI and FliH, may constitute the export apparatus of flagellin.</text>
</comment>
<dbReference type="EMBL" id="LIBB01000185">
    <property type="protein sequence ID" value="KRO71417.1"/>
    <property type="molecule type" value="Genomic_DNA"/>
</dbReference>
<dbReference type="InterPro" id="IPR006135">
    <property type="entry name" value="T3SS_substrate_exporter"/>
</dbReference>
<dbReference type="SUPFAM" id="SSF160544">
    <property type="entry name" value="EscU C-terminal domain-like"/>
    <property type="match status" value="1"/>
</dbReference>
<gene>
    <name evidence="5" type="ORF">ABR69_11525</name>
</gene>
<dbReference type="Pfam" id="PF01312">
    <property type="entry name" value="Bac_export_2"/>
    <property type="match status" value="1"/>
</dbReference>
<dbReference type="PANTHER" id="PTHR30531:SF12">
    <property type="entry name" value="FLAGELLAR BIOSYNTHETIC PROTEIN FLHB"/>
    <property type="match status" value="1"/>
</dbReference>
<proteinExistence type="inferred from homology"/>
<dbReference type="Proteomes" id="UP000051934">
    <property type="component" value="Unassembled WGS sequence"/>
</dbReference>